<dbReference type="Proteomes" id="UP000000305">
    <property type="component" value="Unassembled WGS sequence"/>
</dbReference>
<reference evidence="1 2" key="1">
    <citation type="journal article" date="2011" name="Science">
        <title>The ecoresponsive genome of Daphnia pulex.</title>
        <authorList>
            <person name="Colbourne J.K."/>
            <person name="Pfrender M.E."/>
            <person name="Gilbert D."/>
            <person name="Thomas W.K."/>
            <person name="Tucker A."/>
            <person name="Oakley T.H."/>
            <person name="Tokishita S."/>
            <person name="Aerts A."/>
            <person name="Arnold G.J."/>
            <person name="Basu M.K."/>
            <person name="Bauer D.J."/>
            <person name="Caceres C.E."/>
            <person name="Carmel L."/>
            <person name="Casola C."/>
            <person name="Choi J.H."/>
            <person name="Detter J.C."/>
            <person name="Dong Q."/>
            <person name="Dusheyko S."/>
            <person name="Eads B.D."/>
            <person name="Frohlich T."/>
            <person name="Geiler-Samerotte K.A."/>
            <person name="Gerlach D."/>
            <person name="Hatcher P."/>
            <person name="Jogdeo S."/>
            <person name="Krijgsveld J."/>
            <person name="Kriventseva E.V."/>
            <person name="Kultz D."/>
            <person name="Laforsch C."/>
            <person name="Lindquist E."/>
            <person name="Lopez J."/>
            <person name="Manak J.R."/>
            <person name="Muller J."/>
            <person name="Pangilinan J."/>
            <person name="Patwardhan R.P."/>
            <person name="Pitluck S."/>
            <person name="Pritham E.J."/>
            <person name="Rechtsteiner A."/>
            <person name="Rho M."/>
            <person name="Rogozin I.B."/>
            <person name="Sakarya O."/>
            <person name="Salamov A."/>
            <person name="Schaack S."/>
            <person name="Shapiro H."/>
            <person name="Shiga Y."/>
            <person name="Skalitzky C."/>
            <person name="Smith Z."/>
            <person name="Souvorov A."/>
            <person name="Sung W."/>
            <person name="Tang Z."/>
            <person name="Tsuchiya D."/>
            <person name="Tu H."/>
            <person name="Vos H."/>
            <person name="Wang M."/>
            <person name="Wolf Y.I."/>
            <person name="Yamagata H."/>
            <person name="Yamada T."/>
            <person name="Ye Y."/>
            <person name="Shaw J.R."/>
            <person name="Andrews J."/>
            <person name="Crease T.J."/>
            <person name="Tang H."/>
            <person name="Lucas S.M."/>
            <person name="Robertson H.M."/>
            <person name="Bork P."/>
            <person name="Koonin E.V."/>
            <person name="Zdobnov E.M."/>
            <person name="Grigoriev I.V."/>
            <person name="Lynch M."/>
            <person name="Boore J.L."/>
        </authorList>
    </citation>
    <scope>NUCLEOTIDE SEQUENCE [LARGE SCALE GENOMIC DNA]</scope>
</reference>
<dbReference type="EMBL" id="GL732539">
    <property type="protein sequence ID" value="EFX82828.1"/>
    <property type="molecule type" value="Genomic_DNA"/>
</dbReference>
<keyword evidence="2" id="KW-1185">Reference proteome</keyword>
<sequence length="201" mass="22898">MDLRILCRCICIGGYKVSINITYHHTTSILHNTFFSIRKFIPPEEARKIPTDILESMLDFVHDRRGTSTNVLLHPYLQDARSSSFTASALPMLLHKFSCFTGELDHFSCCDTPAVTHQGIMASSGKFSILAKNWISFESHLIDPKFHGDHKYVVLQRRRLEDGHQKRRQCVKNVIRGSSFVVVNSLAATPLFPHVDKARMD</sequence>
<evidence type="ECO:0000313" key="1">
    <source>
        <dbReference type="EMBL" id="EFX82828.1"/>
    </source>
</evidence>
<dbReference type="AlphaFoldDB" id="E9GCP6"/>
<dbReference type="PhylomeDB" id="E9GCP6"/>
<name>E9GCP6_DAPPU</name>
<proteinExistence type="predicted"/>
<dbReference type="InParanoid" id="E9GCP6"/>
<protein>
    <submittedName>
        <fullName evidence="1">Uncharacterized protein</fullName>
    </submittedName>
</protein>
<gene>
    <name evidence="1" type="ORF">DAPPUDRAFT_240833</name>
</gene>
<dbReference type="HOGENOM" id="CLU_1361656_0_0_1"/>
<organism evidence="1 2">
    <name type="scientific">Daphnia pulex</name>
    <name type="common">Water flea</name>
    <dbReference type="NCBI Taxonomy" id="6669"/>
    <lineage>
        <taxon>Eukaryota</taxon>
        <taxon>Metazoa</taxon>
        <taxon>Ecdysozoa</taxon>
        <taxon>Arthropoda</taxon>
        <taxon>Crustacea</taxon>
        <taxon>Branchiopoda</taxon>
        <taxon>Diplostraca</taxon>
        <taxon>Cladocera</taxon>
        <taxon>Anomopoda</taxon>
        <taxon>Daphniidae</taxon>
        <taxon>Daphnia</taxon>
    </lineage>
</organism>
<accession>E9GCP6</accession>
<dbReference type="KEGG" id="dpx:DAPPUDRAFT_240833"/>
<evidence type="ECO:0000313" key="2">
    <source>
        <dbReference type="Proteomes" id="UP000000305"/>
    </source>
</evidence>